<evidence type="ECO:0000313" key="3">
    <source>
        <dbReference type="Proteomes" id="UP000598217"/>
    </source>
</evidence>
<feature type="region of interest" description="Disordered" evidence="1">
    <location>
        <begin position="407"/>
        <end position="428"/>
    </location>
</feature>
<gene>
    <name evidence="2" type="ORF">H4W79_003118</name>
</gene>
<accession>A0ABR9HIQ9</accession>
<evidence type="ECO:0000313" key="2">
    <source>
        <dbReference type="EMBL" id="MBE1458904.1"/>
    </source>
</evidence>
<proteinExistence type="predicted"/>
<protein>
    <recommendedName>
        <fullName evidence="4">TIGR02678 family protein</fullName>
    </recommendedName>
</protein>
<sequence>MPSTDPPLPERSRPQGLLAAQLKALAAPVAKHSDSVIEDPRLLDVAMAVFHAYTTGSPRSGGFTRGELRDACGGVAEVRDFEQRFNTFLASEMLLPSFPRPHEHRYILEPLSMVFLLFLERVSHQGGITEVLVLLDSTRSAIERNQASRADVHRALLRTRQTLIVFTDHLLSMLRSRPLRELIVEQERYRDPGLVQQVGELQKLVVAHFQDLERPAREALESAQDYAAATSDFIDRLIDAGALNRGFDLFHPEQYRDAAKKRSIEKLAAVFTHVVADPPDLGIAPASLIEAVEELSPEGPLPGAPPPRPERDAPQDNPLRDIARKEQERRRHMLEQTELILGEHDSIDITDRLRELGWPGGMRLLTDLISASGPDAPYEVEMTDGFFVHPAEEMTYLSQVRLHRNPKWGPDAAEYHPLPEPDEGNDIS</sequence>
<dbReference type="RefSeq" id="WP_191271871.1">
    <property type="nucleotide sequence ID" value="NZ_BMXJ01000005.1"/>
</dbReference>
<evidence type="ECO:0008006" key="4">
    <source>
        <dbReference type="Google" id="ProtNLM"/>
    </source>
</evidence>
<comment type="caution">
    <text evidence="2">The sequence shown here is derived from an EMBL/GenBank/DDBJ whole genome shotgun (WGS) entry which is preliminary data.</text>
</comment>
<feature type="compositionally biased region" description="Basic and acidic residues" evidence="1">
    <location>
        <begin position="308"/>
        <end position="319"/>
    </location>
</feature>
<dbReference type="Proteomes" id="UP000598217">
    <property type="component" value="Unassembled WGS sequence"/>
</dbReference>
<feature type="region of interest" description="Disordered" evidence="1">
    <location>
        <begin position="295"/>
        <end position="319"/>
    </location>
</feature>
<organism evidence="2 3">
    <name type="scientific">Nocardiopsis terrae</name>
    <dbReference type="NCBI Taxonomy" id="372655"/>
    <lineage>
        <taxon>Bacteria</taxon>
        <taxon>Bacillati</taxon>
        <taxon>Actinomycetota</taxon>
        <taxon>Actinomycetes</taxon>
        <taxon>Streptosporangiales</taxon>
        <taxon>Nocardiopsidaceae</taxon>
        <taxon>Nocardiopsis</taxon>
    </lineage>
</organism>
<keyword evidence="3" id="KW-1185">Reference proteome</keyword>
<name>A0ABR9HIQ9_9ACTN</name>
<reference evidence="2 3" key="1">
    <citation type="submission" date="2020-10" db="EMBL/GenBank/DDBJ databases">
        <title>Sequencing the genomes of 1000 actinobacteria strains.</title>
        <authorList>
            <person name="Klenk H.-P."/>
        </authorList>
    </citation>
    <scope>NUCLEOTIDE SEQUENCE [LARGE SCALE GENOMIC DNA]</scope>
    <source>
        <strain evidence="2 3">DSM 45157</strain>
    </source>
</reference>
<evidence type="ECO:0000256" key="1">
    <source>
        <dbReference type="SAM" id="MobiDB-lite"/>
    </source>
</evidence>
<dbReference type="EMBL" id="JADBDY010000001">
    <property type="protein sequence ID" value="MBE1458904.1"/>
    <property type="molecule type" value="Genomic_DNA"/>
</dbReference>